<dbReference type="PANTHER" id="PTHR32246:SF173">
    <property type="entry name" value="C2 DOMAIN-CONTAINING PROTEIN"/>
    <property type="match status" value="1"/>
</dbReference>
<dbReference type="InterPro" id="IPR035892">
    <property type="entry name" value="C2_domain_sf"/>
</dbReference>
<accession>A0A5D2JNJ1</accession>
<feature type="compositionally biased region" description="Pro residues" evidence="1">
    <location>
        <begin position="293"/>
        <end position="309"/>
    </location>
</feature>
<protein>
    <recommendedName>
        <fullName evidence="2">C2 domain-containing protein</fullName>
    </recommendedName>
</protein>
<feature type="domain" description="C2" evidence="2">
    <location>
        <begin position="72"/>
        <end position="196"/>
    </location>
</feature>
<reference evidence="3 4" key="1">
    <citation type="submission" date="2019-07" db="EMBL/GenBank/DDBJ databases">
        <title>WGS assembly of Gossypium tomentosum.</title>
        <authorList>
            <person name="Chen Z.J."/>
            <person name="Sreedasyam A."/>
            <person name="Ando A."/>
            <person name="Song Q."/>
            <person name="De L."/>
            <person name="Hulse-Kemp A."/>
            <person name="Ding M."/>
            <person name="Ye W."/>
            <person name="Kirkbride R."/>
            <person name="Jenkins J."/>
            <person name="Plott C."/>
            <person name="Lovell J."/>
            <person name="Lin Y.-M."/>
            <person name="Vaughn R."/>
            <person name="Liu B."/>
            <person name="Li W."/>
            <person name="Simpson S."/>
            <person name="Scheffler B."/>
            <person name="Saski C."/>
            <person name="Grover C."/>
            <person name="Hu G."/>
            <person name="Conover J."/>
            <person name="Carlson J."/>
            <person name="Shu S."/>
            <person name="Boston L."/>
            <person name="Williams M."/>
            <person name="Peterson D."/>
            <person name="Mcgee K."/>
            <person name="Jones D."/>
            <person name="Wendel J."/>
            <person name="Stelly D."/>
            <person name="Grimwood J."/>
            <person name="Schmutz J."/>
        </authorList>
    </citation>
    <scope>NUCLEOTIDE SEQUENCE [LARGE SCALE GENOMIC DNA]</scope>
    <source>
        <strain evidence="3">7179.01</strain>
    </source>
</reference>
<keyword evidence="4" id="KW-1185">Reference proteome</keyword>
<feature type="region of interest" description="Disordered" evidence="1">
    <location>
        <begin position="286"/>
        <end position="309"/>
    </location>
</feature>
<dbReference type="AlphaFoldDB" id="A0A5D2JNJ1"/>
<evidence type="ECO:0000256" key="1">
    <source>
        <dbReference type="SAM" id="MobiDB-lite"/>
    </source>
</evidence>
<organism evidence="3 4">
    <name type="scientific">Gossypium tomentosum</name>
    <name type="common">Hawaiian cotton</name>
    <name type="synonym">Gossypium sandvicense</name>
    <dbReference type="NCBI Taxonomy" id="34277"/>
    <lineage>
        <taxon>Eukaryota</taxon>
        <taxon>Viridiplantae</taxon>
        <taxon>Streptophyta</taxon>
        <taxon>Embryophyta</taxon>
        <taxon>Tracheophyta</taxon>
        <taxon>Spermatophyta</taxon>
        <taxon>Magnoliopsida</taxon>
        <taxon>eudicotyledons</taxon>
        <taxon>Gunneridae</taxon>
        <taxon>Pentapetalae</taxon>
        <taxon>rosids</taxon>
        <taxon>malvids</taxon>
        <taxon>Malvales</taxon>
        <taxon>Malvaceae</taxon>
        <taxon>Malvoideae</taxon>
        <taxon>Gossypium</taxon>
    </lineage>
</organism>
<dbReference type="SUPFAM" id="SSF49562">
    <property type="entry name" value="C2 domain (Calcium/lipid-binding domain, CaLB)"/>
    <property type="match status" value="1"/>
</dbReference>
<dbReference type="Pfam" id="PF00168">
    <property type="entry name" value="C2"/>
    <property type="match status" value="1"/>
</dbReference>
<proteinExistence type="predicted"/>
<gene>
    <name evidence="3" type="ORF">ES332_D09G279100v1</name>
</gene>
<dbReference type="GO" id="GO:0006952">
    <property type="term" value="P:defense response"/>
    <property type="evidence" value="ECO:0007669"/>
    <property type="project" value="InterPro"/>
</dbReference>
<dbReference type="SMART" id="SM00239">
    <property type="entry name" value="C2"/>
    <property type="match status" value="1"/>
</dbReference>
<dbReference type="InterPro" id="IPR044750">
    <property type="entry name" value="C2_SRC2/BAP"/>
</dbReference>
<dbReference type="PROSITE" id="PS50004">
    <property type="entry name" value="C2"/>
    <property type="match status" value="1"/>
</dbReference>
<dbReference type="Gene3D" id="2.60.40.150">
    <property type="entry name" value="C2 domain"/>
    <property type="match status" value="1"/>
</dbReference>
<dbReference type="InterPro" id="IPR000008">
    <property type="entry name" value="C2_dom"/>
</dbReference>
<dbReference type="PANTHER" id="PTHR32246">
    <property type="entry name" value="INGRESSION PROTEIN FIC1"/>
    <property type="match status" value="1"/>
</dbReference>
<dbReference type="CDD" id="cd04051">
    <property type="entry name" value="C2_SRC2_like"/>
    <property type="match status" value="1"/>
</dbReference>
<evidence type="ECO:0000313" key="4">
    <source>
        <dbReference type="Proteomes" id="UP000322667"/>
    </source>
</evidence>
<sequence>MDSTNRYIPNEELFHKRFLESHIHKPWLLNHAMVTFSFFSNALPFSVDAKLSFSLVRENKDLHFLFHFPHFFNNNKKKNPSFLIAMAFRTLDINVISAKGLKNVNLIDKMDVYAVVSLKGDSSKQKSKTPVHKDCGKTPNWNFPVKFTVDESLAKNNKLSIKFKIMCERILGDKELGVVNVPVKELLDSPGDGGSMKFVSFQVRKPSGKPEGTLDFSYKFGDKVSEPVGKNKGDDHPHHQPVTAYPAAHVAAGSSSAVPYGGPGAYPPPPQGAGYGYPPPPPHAVAGYGGYPPQGPPPPGYGYPPPPPGYAYPPPPPGAYGYPPVQQPPKKNSKFGLGLGAGLVGGAIGGMLIGDMVSDAADYDGGFDGGFDF</sequence>
<dbReference type="Proteomes" id="UP000322667">
    <property type="component" value="Chromosome D09"/>
</dbReference>
<dbReference type="EMBL" id="CM017631">
    <property type="protein sequence ID" value="TYH56026.1"/>
    <property type="molecule type" value="Genomic_DNA"/>
</dbReference>
<name>A0A5D2JNJ1_GOSTO</name>
<evidence type="ECO:0000313" key="3">
    <source>
        <dbReference type="EMBL" id="TYH56026.1"/>
    </source>
</evidence>
<evidence type="ECO:0000259" key="2">
    <source>
        <dbReference type="PROSITE" id="PS50004"/>
    </source>
</evidence>